<organism evidence="1 2">
    <name type="scientific">Shigella flexneri K-227</name>
    <dbReference type="NCBI Taxonomy" id="766147"/>
    <lineage>
        <taxon>Bacteria</taxon>
        <taxon>Pseudomonadati</taxon>
        <taxon>Pseudomonadota</taxon>
        <taxon>Gammaproteobacteria</taxon>
        <taxon>Enterobacterales</taxon>
        <taxon>Enterobacteriaceae</taxon>
        <taxon>Shigella</taxon>
    </lineage>
</organism>
<comment type="caution">
    <text evidence="1">The sequence shown here is derived from an EMBL/GenBank/DDBJ whole genome shotgun (WGS) entry which is preliminary data.</text>
</comment>
<evidence type="ECO:0000313" key="1">
    <source>
        <dbReference type="EMBL" id="EGK37562.1"/>
    </source>
</evidence>
<name>F5NVL8_SHIFL</name>
<dbReference type="EMBL" id="AFGY01000025">
    <property type="protein sequence ID" value="EGK37562.1"/>
    <property type="molecule type" value="Genomic_DNA"/>
</dbReference>
<reference evidence="1 2" key="1">
    <citation type="submission" date="2011-04" db="EMBL/GenBank/DDBJ databases">
        <authorList>
            <person name="Rasko D."/>
            <person name="Redman J."/>
            <person name="Daugherty S.C."/>
            <person name="Tallon L."/>
            <person name="Sadzewicz L."/>
            <person name="Jones K."/>
            <person name="Santana-Cruz I."/>
            <person name="Liu X."/>
        </authorList>
    </citation>
    <scope>NUCLEOTIDE SEQUENCE [LARGE SCALE GENOMIC DNA]</scope>
    <source>
        <strain evidence="1 2">K-227</strain>
    </source>
</reference>
<accession>F5NVL8</accession>
<dbReference type="AlphaFoldDB" id="F5NVL8"/>
<dbReference type="Proteomes" id="UP000004520">
    <property type="component" value="Unassembled WGS sequence"/>
</dbReference>
<protein>
    <submittedName>
        <fullName evidence="1">Uncharacterized protein</fullName>
    </submittedName>
</protein>
<sequence length="58" mass="6924">MRWRWRWWCIRFAVGVNKQKPRIDGPGFLKETKQKQQLPLPVVTMASKRISGERIAPF</sequence>
<gene>
    <name evidence="1" type="ORF">SFK227_2174</name>
</gene>
<proteinExistence type="predicted"/>
<evidence type="ECO:0000313" key="2">
    <source>
        <dbReference type="Proteomes" id="UP000004520"/>
    </source>
</evidence>